<evidence type="ECO:0000313" key="2">
    <source>
        <dbReference type="Proteomes" id="UP000076761"/>
    </source>
</evidence>
<evidence type="ECO:0000313" key="1">
    <source>
        <dbReference type="EMBL" id="KZT26617.1"/>
    </source>
</evidence>
<dbReference type="InParanoid" id="A0A165TG60"/>
<dbReference type="AlphaFoldDB" id="A0A165TG60"/>
<protein>
    <submittedName>
        <fullName evidence="1">Uncharacterized protein</fullName>
    </submittedName>
</protein>
<name>A0A165TG60_9AGAM</name>
<gene>
    <name evidence="1" type="ORF">NEOLEDRAFT_1063045</name>
</gene>
<dbReference type="EMBL" id="KV425566">
    <property type="protein sequence ID" value="KZT26617.1"/>
    <property type="molecule type" value="Genomic_DNA"/>
</dbReference>
<reference evidence="1 2" key="1">
    <citation type="journal article" date="2016" name="Mol. Biol. Evol.">
        <title>Comparative Genomics of Early-Diverging Mushroom-Forming Fungi Provides Insights into the Origins of Lignocellulose Decay Capabilities.</title>
        <authorList>
            <person name="Nagy L.G."/>
            <person name="Riley R."/>
            <person name="Tritt A."/>
            <person name="Adam C."/>
            <person name="Daum C."/>
            <person name="Floudas D."/>
            <person name="Sun H."/>
            <person name="Yadav J.S."/>
            <person name="Pangilinan J."/>
            <person name="Larsson K.H."/>
            <person name="Matsuura K."/>
            <person name="Barry K."/>
            <person name="Labutti K."/>
            <person name="Kuo R."/>
            <person name="Ohm R.A."/>
            <person name="Bhattacharya S.S."/>
            <person name="Shirouzu T."/>
            <person name="Yoshinaga Y."/>
            <person name="Martin F.M."/>
            <person name="Grigoriev I.V."/>
            <person name="Hibbett D.S."/>
        </authorList>
    </citation>
    <scope>NUCLEOTIDE SEQUENCE [LARGE SCALE GENOMIC DNA]</scope>
    <source>
        <strain evidence="1 2">HHB14362 ss-1</strain>
    </source>
</reference>
<accession>A0A165TG60</accession>
<sequence>MATPVVVGVEAIATVLLARQFMRRARWGGAMSEDRFQGGDRSQRSFAILDLK</sequence>
<keyword evidence="2" id="KW-1185">Reference proteome</keyword>
<proteinExistence type="predicted"/>
<organism evidence="1 2">
    <name type="scientific">Neolentinus lepideus HHB14362 ss-1</name>
    <dbReference type="NCBI Taxonomy" id="1314782"/>
    <lineage>
        <taxon>Eukaryota</taxon>
        <taxon>Fungi</taxon>
        <taxon>Dikarya</taxon>
        <taxon>Basidiomycota</taxon>
        <taxon>Agaricomycotina</taxon>
        <taxon>Agaricomycetes</taxon>
        <taxon>Gloeophyllales</taxon>
        <taxon>Gloeophyllaceae</taxon>
        <taxon>Neolentinus</taxon>
    </lineage>
</organism>
<dbReference type="Proteomes" id="UP000076761">
    <property type="component" value="Unassembled WGS sequence"/>
</dbReference>